<keyword evidence="2" id="KW-1185">Reference proteome</keyword>
<dbReference type="OrthoDB" id="292878at2759"/>
<evidence type="ECO:0000313" key="1">
    <source>
        <dbReference type="EMBL" id="CAD8214128.1"/>
    </source>
</evidence>
<sequence length="140" mass="16678">MLLEIMEVGNACFFFGICVKLEAIIMCLLLIKQCINVILFDKIRVDDPINRMNINQISFIQKVQTLLIIIRKFKERTAEFKAFMIKSGYIQICRLNLLQNVYQVLYYWETTHPKVQLKIDLLNCFQIKMTIDIKEKWQHS</sequence>
<dbReference type="EMBL" id="CAJJDP010000173">
    <property type="protein sequence ID" value="CAD8214128.1"/>
    <property type="molecule type" value="Genomic_DNA"/>
</dbReference>
<reference evidence="1" key="1">
    <citation type="submission" date="2021-01" db="EMBL/GenBank/DDBJ databases">
        <authorList>
            <consortium name="Genoscope - CEA"/>
            <person name="William W."/>
        </authorList>
    </citation>
    <scope>NUCLEOTIDE SEQUENCE</scope>
</reference>
<dbReference type="Proteomes" id="UP000683925">
    <property type="component" value="Unassembled WGS sequence"/>
</dbReference>
<comment type="caution">
    <text evidence="1">The sequence shown here is derived from an EMBL/GenBank/DDBJ whole genome shotgun (WGS) entry which is preliminary data.</text>
</comment>
<name>A0A8S1YKU9_PAROT</name>
<accession>A0A8S1YKU9</accession>
<protein>
    <submittedName>
        <fullName evidence="1">Uncharacterized protein</fullName>
    </submittedName>
</protein>
<gene>
    <name evidence="1" type="ORF">POCTA_138.1.T1700016</name>
</gene>
<organism evidence="1 2">
    <name type="scientific">Paramecium octaurelia</name>
    <dbReference type="NCBI Taxonomy" id="43137"/>
    <lineage>
        <taxon>Eukaryota</taxon>
        <taxon>Sar</taxon>
        <taxon>Alveolata</taxon>
        <taxon>Ciliophora</taxon>
        <taxon>Intramacronucleata</taxon>
        <taxon>Oligohymenophorea</taxon>
        <taxon>Peniculida</taxon>
        <taxon>Parameciidae</taxon>
        <taxon>Paramecium</taxon>
    </lineage>
</organism>
<proteinExistence type="predicted"/>
<dbReference type="AlphaFoldDB" id="A0A8S1YKU9"/>
<evidence type="ECO:0000313" key="2">
    <source>
        <dbReference type="Proteomes" id="UP000683925"/>
    </source>
</evidence>